<sequence>MRRFSAPDLATSMVDNGIRVGSFQHSSHDGMRCATDSKMRCPCGNPMELGSMIQCDAPSCLARQHVNCVILPEKEDMKPEIPTKFFCEVCRIEHGDPFCVSMAHPLMPIKTIASITYPPEGRSSVMQSVEASFTLTHNDREHLRYPDYDLQIWCVLLGDEVSYRMHWPLEADLRVNGDSVRVTNRPGEQKLGANGRDDGPVITDLTREGLNRISFTAYDGRSFCLGVRIVQRLTVDQVLSQIPSETEGESLDEALARVRRISGGGALGDDSDSDLEVVSEWVTVNLRCPMSGSRIKVASRFKPCMHMGCFDLHTFVQLNQRARKWQCPSCLKNYSLKDLVVDPFFTQVARELESYDEDVSEVEMKPDGFWRPKLDGDSQFNESWREPVCWNSTITDADNFHFSSNPGEVEEDVSVEKVPLKIGFKRTQDGLWKVNGTSGPEDLTISDMMIGLNYDALKSVARSHKSTASVSREVSSVNQEPMKFHKHFGREEVEVNSCPLNAAVNNYPTGFFGGVSDQGVIGEVTVSSDEEDNLTAFNTGADGSLYMNHIEVQKNHTRYIDQFEEGFLQNYSEAGIALAEGASCQSNMTVAVDFLGMGQEPSSFSAQKESWQAENEVGSYKFLSSAPESFMGRSSHLLDDSIAMQAYNPSVLLNQFSRDTHVLDTICINPGEETPVTCAQGYQTLCKESSKDLATSDPSLREFLPHQPARSASNLTGHEPREALTDDMQGEWFSLSLGGTESFNAAAPFYESCAQTTQIDPLVESASALLDLSGRGFCIQTFEGPLFSGCFFKSDPLLIVR</sequence>
<dbReference type="Gene3D" id="3.30.40.10">
    <property type="entry name" value="Zinc/RING finger domain, C3HC4 (zinc finger)"/>
    <property type="match status" value="2"/>
</dbReference>
<dbReference type="InterPro" id="IPR019786">
    <property type="entry name" value="Zinc_finger_PHD-type_CS"/>
</dbReference>
<accession>A0A9D4U5A2</accession>
<gene>
    <name evidence="6" type="ORF">GOP47_0023807</name>
</gene>
<dbReference type="GO" id="GO:0061665">
    <property type="term" value="F:SUMO ligase activity"/>
    <property type="evidence" value="ECO:0007669"/>
    <property type="project" value="TreeGrafter"/>
</dbReference>
<dbReference type="PANTHER" id="PTHR10782">
    <property type="entry name" value="ZINC FINGER MIZ DOMAIN-CONTAINING PROTEIN"/>
    <property type="match status" value="1"/>
</dbReference>
<dbReference type="CDD" id="cd15570">
    <property type="entry name" value="PHD_Bye1p_SIZ1_like"/>
    <property type="match status" value="1"/>
</dbReference>
<name>A0A9D4U5A2_ADICA</name>
<dbReference type="EMBL" id="JABFUD020000023">
    <property type="protein sequence ID" value="KAI5061302.1"/>
    <property type="molecule type" value="Genomic_DNA"/>
</dbReference>
<dbReference type="InterPro" id="IPR011011">
    <property type="entry name" value="Znf_FYVE_PHD"/>
</dbReference>
<keyword evidence="7" id="KW-1185">Reference proteome</keyword>
<keyword evidence="1" id="KW-0479">Metal-binding</keyword>
<dbReference type="SMART" id="SM00249">
    <property type="entry name" value="PHD"/>
    <property type="match status" value="1"/>
</dbReference>
<dbReference type="GO" id="GO:0008270">
    <property type="term" value="F:zinc ion binding"/>
    <property type="evidence" value="ECO:0007669"/>
    <property type="project" value="UniProtKB-KW"/>
</dbReference>
<evidence type="ECO:0000256" key="2">
    <source>
        <dbReference type="ARBA" id="ARBA00022771"/>
    </source>
</evidence>
<dbReference type="PANTHER" id="PTHR10782:SF102">
    <property type="entry name" value="E3 SUMO-PROTEIN LIGASE SIZ1"/>
    <property type="match status" value="1"/>
</dbReference>
<evidence type="ECO:0000256" key="1">
    <source>
        <dbReference type="ARBA" id="ARBA00022723"/>
    </source>
</evidence>
<comment type="caution">
    <text evidence="6">The sequence shown here is derived from an EMBL/GenBank/DDBJ whole genome shotgun (WGS) entry which is preliminary data.</text>
</comment>
<evidence type="ECO:0000256" key="3">
    <source>
        <dbReference type="ARBA" id="ARBA00022833"/>
    </source>
</evidence>
<reference evidence="6" key="1">
    <citation type="submission" date="2021-01" db="EMBL/GenBank/DDBJ databases">
        <title>Adiantum capillus-veneris genome.</title>
        <authorList>
            <person name="Fang Y."/>
            <person name="Liao Q."/>
        </authorList>
    </citation>
    <scope>NUCLEOTIDE SEQUENCE</scope>
    <source>
        <strain evidence="6">H3</strain>
        <tissue evidence="6">Leaf</tissue>
    </source>
</reference>
<proteinExistence type="predicted"/>
<keyword evidence="2 4" id="KW-0863">Zinc-finger</keyword>
<dbReference type="SUPFAM" id="SSF57903">
    <property type="entry name" value="FYVE/PHD zinc finger"/>
    <property type="match status" value="1"/>
</dbReference>
<dbReference type="AlphaFoldDB" id="A0A9D4U5A2"/>
<evidence type="ECO:0000313" key="7">
    <source>
        <dbReference type="Proteomes" id="UP000886520"/>
    </source>
</evidence>
<keyword evidence="3" id="KW-0862">Zinc</keyword>
<dbReference type="InterPro" id="IPR004181">
    <property type="entry name" value="Znf_MIZ"/>
</dbReference>
<dbReference type="PROSITE" id="PS01359">
    <property type="entry name" value="ZF_PHD_1"/>
    <property type="match status" value="1"/>
</dbReference>
<dbReference type="InterPro" id="IPR001965">
    <property type="entry name" value="Znf_PHD"/>
</dbReference>
<dbReference type="GO" id="GO:0016925">
    <property type="term" value="P:protein sumoylation"/>
    <property type="evidence" value="ECO:0007669"/>
    <property type="project" value="TreeGrafter"/>
</dbReference>
<dbReference type="GO" id="GO:0000785">
    <property type="term" value="C:chromatin"/>
    <property type="evidence" value="ECO:0007669"/>
    <property type="project" value="TreeGrafter"/>
</dbReference>
<evidence type="ECO:0000259" key="5">
    <source>
        <dbReference type="PROSITE" id="PS51044"/>
    </source>
</evidence>
<evidence type="ECO:0000313" key="6">
    <source>
        <dbReference type="EMBL" id="KAI5061302.1"/>
    </source>
</evidence>
<evidence type="ECO:0000256" key="4">
    <source>
        <dbReference type="PROSITE-ProRule" id="PRU00452"/>
    </source>
</evidence>
<dbReference type="Pfam" id="PF02891">
    <property type="entry name" value="zf-MIZ"/>
    <property type="match status" value="1"/>
</dbReference>
<dbReference type="OrthoDB" id="1286245at2759"/>
<dbReference type="InterPro" id="IPR031141">
    <property type="entry name" value="SIZ1/2_SP-RING"/>
</dbReference>
<feature type="domain" description="SP-RING-type" evidence="5">
    <location>
        <begin position="271"/>
        <end position="354"/>
    </location>
</feature>
<protein>
    <recommendedName>
        <fullName evidence="5">SP-RING-type domain-containing protein</fullName>
    </recommendedName>
</protein>
<dbReference type="CDD" id="cd16792">
    <property type="entry name" value="SP-RING_Siz-like"/>
    <property type="match status" value="1"/>
</dbReference>
<dbReference type="InterPro" id="IPR013083">
    <property type="entry name" value="Znf_RING/FYVE/PHD"/>
</dbReference>
<dbReference type="PROSITE" id="PS51044">
    <property type="entry name" value="ZF_SP_RING"/>
    <property type="match status" value="1"/>
</dbReference>
<organism evidence="6 7">
    <name type="scientific">Adiantum capillus-veneris</name>
    <name type="common">Maidenhair fern</name>
    <dbReference type="NCBI Taxonomy" id="13818"/>
    <lineage>
        <taxon>Eukaryota</taxon>
        <taxon>Viridiplantae</taxon>
        <taxon>Streptophyta</taxon>
        <taxon>Embryophyta</taxon>
        <taxon>Tracheophyta</taxon>
        <taxon>Polypodiopsida</taxon>
        <taxon>Polypodiidae</taxon>
        <taxon>Polypodiales</taxon>
        <taxon>Pteridineae</taxon>
        <taxon>Pteridaceae</taxon>
        <taxon>Vittarioideae</taxon>
        <taxon>Adiantum</taxon>
    </lineage>
</organism>
<dbReference type="Proteomes" id="UP000886520">
    <property type="component" value="Chromosome 23"/>
</dbReference>